<organism evidence="3 4">
    <name type="scientific">Paenibacillus sabuli</name>
    <dbReference type="NCBI Taxonomy" id="2772509"/>
    <lineage>
        <taxon>Bacteria</taxon>
        <taxon>Bacillati</taxon>
        <taxon>Bacillota</taxon>
        <taxon>Bacilli</taxon>
        <taxon>Bacillales</taxon>
        <taxon>Paenibacillaceae</taxon>
        <taxon>Paenibacillus</taxon>
    </lineage>
</organism>
<feature type="compositionally biased region" description="Polar residues" evidence="1">
    <location>
        <begin position="38"/>
        <end position="56"/>
    </location>
</feature>
<dbReference type="AlphaFoldDB" id="A0A927BRP7"/>
<feature type="compositionally biased region" description="Low complexity" evidence="1">
    <location>
        <begin position="75"/>
        <end position="89"/>
    </location>
</feature>
<keyword evidence="2" id="KW-0732">Signal</keyword>
<evidence type="ECO:0000313" key="3">
    <source>
        <dbReference type="EMBL" id="MBD2844299.1"/>
    </source>
</evidence>
<dbReference type="EMBL" id="JACXIZ010000010">
    <property type="protein sequence ID" value="MBD2844299.1"/>
    <property type="molecule type" value="Genomic_DNA"/>
</dbReference>
<gene>
    <name evidence="3" type="ORF">IDH44_03785</name>
</gene>
<feature type="region of interest" description="Disordered" evidence="1">
    <location>
        <begin position="35"/>
        <end position="128"/>
    </location>
</feature>
<proteinExistence type="predicted"/>
<sequence>MTLSTQSKSSKAKVKSCAAALALALAVTASMTACANDGNETAPQTGGNDTNITNPANGEGSGNDAPTNTPEPDSGANNENGAGQNGDAGPSDDQSGETGGGEEPTNGDGESPGEGTPSETDGTPIIAAGTYSGLVDGHTVEIVTPEGPTAFQYGDELADTLGELAQDDPVAITYTEKEVQAGDETVTQLWLTAIEKTE</sequence>
<accession>A0A927BRP7</accession>
<dbReference type="Proteomes" id="UP000621560">
    <property type="component" value="Unassembled WGS sequence"/>
</dbReference>
<protein>
    <recommendedName>
        <fullName evidence="5">DUF5666 domain-containing protein</fullName>
    </recommendedName>
</protein>
<name>A0A927BRP7_9BACL</name>
<comment type="caution">
    <text evidence="3">The sequence shown here is derived from an EMBL/GenBank/DDBJ whole genome shotgun (WGS) entry which is preliminary data.</text>
</comment>
<evidence type="ECO:0008006" key="5">
    <source>
        <dbReference type="Google" id="ProtNLM"/>
    </source>
</evidence>
<dbReference type="RefSeq" id="WP_190914854.1">
    <property type="nucleotide sequence ID" value="NZ_JACXIZ010000010.1"/>
</dbReference>
<evidence type="ECO:0000256" key="1">
    <source>
        <dbReference type="SAM" id="MobiDB-lite"/>
    </source>
</evidence>
<feature type="signal peptide" evidence="2">
    <location>
        <begin position="1"/>
        <end position="35"/>
    </location>
</feature>
<keyword evidence="4" id="KW-1185">Reference proteome</keyword>
<evidence type="ECO:0000313" key="4">
    <source>
        <dbReference type="Proteomes" id="UP000621560"/>
    </source>
</evidence>
<evidence type="ECO:0000256" key="2">
    <source>
        <dbReference type="SAM" id="SignalP"/>
    </source>
</evidence>
<feature type="chain" id="PRO_5037266559" description="DUF5666 domain-containing protein" evidence="2">
    <location>
        <begin position="36"/>
        <end position="198"/>
    </location>
</feature>
<reference evidence="3" key="1">
    <citation type="submission" date="2020-09" db="EMBL/GenBank/DDBJ databases">
        <title>A novel bacterium of genus Paenibacillus, isolated from South China Sea.</title>
        <authorList>
            <person name="Huang H."/>
            <person name="Mo K."/>
            <person name="Hu Y."/>
        </authorList>
    </citation>
    <scope>NUCLEOTIDE SEQUENCE</scope>
    <source>
        <strain evidence="3">IB182496</strain>
    </source>
</reference>